<feature type="domain" description="CCHC-type" evidence="6">
    <location>
        <begin position="196"/>
        <end position="212"/>
    </location>
</feature>
<keyword evidence="1" id="KW-0479">Metal-binding</keyword>
<gene>
    <name evidence="8" type="primary">ZF3</name>
</gene>
<evidence type="ECO:0000256" key="4">
    <source>
        <dbReference type="PROSITE-ProRule" id="PRU00047"/>
    </source>
</evidence>
<dbReference type="PANTHER" id="PTHR31973:SF187">
    <property type="entry name" value="MUTATOR TRANSPOSASE MUDRA PROTEIN"/>
    <property type="match status" value="1"/>
</dbReference>
<sequence length="275" mass="30754">MMTTNIAESLNKCMMKARRLPITSAHEFLRHMLQKWFSDRRATADRIVTEITSAALAHVNFAHSKTLDRGCSVVPIIHGNKFLVKHAKEGDGIVNIDAKTCSCRKWDLDQLPCLHAIAAGSFMRVHYNSFCHPYYTASWVKKAYELPINPVPNKSAWVIAAHVRRVVVHPPVQRRQPGRPREGRIPSSGEARRRKKCGKCGAQGHNRLSCPNEWSSSIGESSTAATTIESRDVAVATARASRKCSICKETGHTRRRCPIQLSNQCDDNFGNDLNN</sequence>
<evidence type="ECO:0000313" key="8">
    <source>
        <dbReference type="EMBL" id="QGH83510.1"/>
    </source>
</evidence>
<dbReference type="SUPFAM" id="SSF57756">
    <property type="entry name" value="Retrovirus zinc finger-like domains"/>
    <property type="match status" value="1"/>
</dbReference>
<dbReference type="PROSITE" id="PS50158">
    <property type="entry name" value="ZF_CCHC"/>
    <property type="match status" value="1"/>
</dbReference>
<dbReference type="InterPro" id="IPR036875">
    <property type="entry name" value="Znf_CCHC_sf"/>
</dbReference>
<dbReference type="EMBL" id="MN158719">
    <property type="protein sequence ID" value="QGH83510.1"/>
    <property type="molecule type" value="mRNA"/>
</dbReference>
<dbReference type="PANTHER" id="PTHR31973">
    <property type="entry name" value="POLYPROTEIN, PUTATIVE-RELATED"/>
    <property type="match status" value="1"/>
</dbReference>
<reference evidence="8" key="1">
    <citation type="submission" date="2019-07" db="EMBL/GenBank/DDBJ databases">
        <title>Zinc finger transcription factors involved in persimmon fruit deastringency.</title>
        <authorList>
            <person name="Jamil W."/>
            <person name="Zhu Q."/>
            <person name="Yin X."/>
        </authorList>
    </citation>
    <scope>NUCLEOTIDE SEQUENCE</scope>
</reference>
<evidence type="ECO:0000259" key="6">
    <source>
        <dbReference type="PROSITE" id="PS50158"/>
    </source>
</evidence>
<dbReference type="GO" id="GO:0008270">
    <property type="term" value="F:zinc ion binding"/>
    <property type="evidence" value="ECO:0007669"/>
    <property type="project" value="UniProtKB-KW"/>
</dbReference>
<dbReference type="InterPro" id="IPR006564">
    <property type="entry name" value="Znf_PMZ"/>
</dbReference>
<protein>
    <submittedName>
        <fullName evidence="8">Zinc finger transcription factor</fullName>
    </submittedName>
</protein>
<evidence type="ECO:0000256" key="1">
    <source>
        <dbReference type="ARBA" id="ARBA00022723"/>
    </source>
</evidence>
<feature type="domain" description="SWIM-type" evidence="7">
    <location>
        <begin position="82"/>
        <end position="124"/>
    </location>
</feature>
<evidence type="ECO:0000256" key="5">
    <source>
        <dbReference type="SAM" id="MobiDB-lite"/>
    </source>
</evidence>
<keyword evidence="2 4" id="KW-0863">Zinc-finger</keyword>
<feature type="region of interest" description="Disordered" evidence="5">
    <location>
        <begin position="172"/>
        <end position="193"/>
    </location>
</feature>
<name>A0A5Q2WWQ1_DIOKA</name>
<organism evidence="8">
    <name type="scientific">Diospyros kaki</name>
    <name type="common">Kaki persimmon</name>
    <name type="synonym">Diospyros chinensis</name>
    <dbReference type="NCBI Taxonomy" id="35925"/>
    <lineage>
        <taxon>Eukaryota</taxon>
        <taxon>Viridiplantae</taxon>
        <taxon>Streptophyta</taxon>
        <taxon>Embryophyta</taxon>
        <taxon>Tracheophyta</taxon>
        <taxon>Spermatophyta</taxon>
        <taxon>Magnoliopsida</taxon>
        <taxon>eudicotyledons</taxon>
        <taxon>Gunneridae</taxon>
        <taxon>Pentapetalae</taxon>
        <taxon>asterids</taxon>
        <taxon>Ericales</taxon>
        <taxon>Ebenaceae</taxon>
        <taxon>Diospyros</taxon>
    </lineage>
</organism>
<accession>A0A5Q2WWQ1</accession>
<proteinExistence type="evidence at transcript level"/>
<dbReference type="AlphaFoldDB" id="A0A5Q2WWQ1"/>
<dbReference type="Pfam" id="PF04434">
    <property type="entry name" value="SWIM"/>
    <property type="match status" value="1"/>
</dbReference>
<dbReference type="PROSITE" id="PS50966">
    <property type="entry name" value="ZF_SWIM"/>
    <property type="match status" value="1"/>
</dbReference>
<dbReference type="SMART" id="SM00343">
    <property type="entry name" value="ZnF_C2HC"/>
    <property type="match status" value="2"/>
</dbReference>
<evidence type="ECO:0000259" key="7">
    <source>
        <dbReference type="PROSITE" id="PS50966"/>
    </source>
</evidence>
<evidence type="ECO:0000256" key="3">
    <source>
        <dbReference type="ARBA" id="ARBA00022833"/>
    </source>
</evidence>
<dbReference type="SMART" id="SM00575">
    <property type="entry name" value="ZnF_PMZ"/>
    <property type="match status" value="1"/>
</dbReference>
<dbReference type="GO" id="GO:0003676">
    <property type="term" value="F:nucleic acid binding"/>
    <property type="evidence" value="ECO:0007669"/>
    <property type="project" value="InterPro"/>
</dbReference>
<evidence type="ECO:0000256" key="2">
    <source>
        <dbReference type="ARBA" id="ARBA00022771"/>
    </source>
</evidence>
<dbReference type="Gene3D" id="4.10.60.10">
    <property type="entry name" value="Zinc finger, CCHC-type"/>
    <property type="match status" value="1"/>
</dbReference>
<keyword evidence="3" id="KW-0862">Zinc</keyword>
<dbReference type="InterPro" id="IPR007527">
    <property type="entry name" value="Znf_SWIM"/>
</dbReference>
<dbReference type="InterPro" id="IPR001878">
    <property type="entry name" value="Znf_CCHC"/>
</dbReference>